<gene>
    <name evidence="2" type="ORF">E5676_scaffold318G00610</name>
    <name evidence="1" type="ORF">E6C27_scaffold22G001120</name>
</gene>
<proteinExistence type="predicted"/>
<evidence type="ECO:0000313" key="2">
    <source>
        <dbReference type="EMBL" id="TYK22077.1"/>
    </source>
</evidence>
<dbReference type="Proteomes" id="UP000321947">
    <property type="component" value="Unassembled WGS sequence"/>
</dbReference>
<dbReference type="EMBL" id="SSTE01005668">
    <property type="protein sequence ID" value="KAA0060328.1"/>
    <property type="molecule type" value="Genomic_DNA"/>
</dbReference>
<protein>
    <submittedName>
        <fullName evidence="2">Kirola-like</fullName>
    </submittedName>
</protein>
<comment type="caution">
    <text evidence="2">The sequence shown here is derived from an EMBL/GenBank/DDBJ whole genome shotgun (WGS) entry which is preliminary data.</text>
</comment>
<evidence type="ECO:0000313" key="3">
    <source>
        <dbReference type="Proteomes" id="UP000321393"/>
    </source>
</evidence>
<dbReference type="AlphaFoldDB" id="A0A5D3DEH6"/>
<name>A0A5D3DEH6_CUCMM</name>
<evidence type="ECO:0000313" key="4">
    <source>
        <dbReference type="Proteomes" id="UP000321947"/>
    </source>
</evidence>
<dbReference type="EMBL" id="SSTD01005234">
    <property type="protein sequence ID" value="TYK22077.1"/>
    <property type="molecule type" value="Genomic_DNA"/>
</dbReference>
<organism evidence="2 4">
    <name type="scientific">Cucumis melo var. makuwa</name>
    <name type="common">Oriental melon</name>
    <dbReference type="NCBI Taxonomy" id="1194695"/>
    <lineage>
        <taxon>Eukaryota</taxon>
        <taxon>Viridiplantae</taxon>
        <taxon>Streptophyta</taxon>
        <taxon>Embryophyta</taxon>
        <taxon>Tracheophyta</taxon>
        <taxon>Spermatophyta</taxon>
        <taxon>Magnoliopsida</taxon>
        <taxon>eudicotyledons</taxon>
        <taxon>Gunneridae</taxon>
        <taxon>Pentapetalae</taxon>
        <taxon>rosids</taxon>
        <taxon>fabids</taxon>
        <taxon>Cucurbitales</taxon>
        <taxon>Cucurbitaceae</taxon>
        <taxon>Benincaseae</taxon>
        <taxon>Cucumis</taxon>
    </lineage>
</organism>
<dbReference type="Proteomes" id="UP000321393">
    <property type="component" value="Unassembled WGS sequence"/>
</dbReference>
<evidence type="ECO:0000313" key="1">
    <source>
        <dbReference type="EMBL" id="KAA0060328.1"/>
    </source>
</evidence>
<accession>A0A5D3DEH6</accession>
<reference evidence="3 4" key="1">
    <citation type="submission" date="2019-08" db="EMBL/GenBank/DDBJ databases">
        <title>Draft genome sequences of two oriental melons (Cucumis melo L. var makuwa).</title>
        <authorList>
            <person name="Kwon S.-Y."/>
        </authorList>
    </citation>
    <scope>NUCLEOTIDE SEQUENCE [LARGE SCALE GENOMIC DNA]</scope>
    <source>
        <strain evidence="4">cv. Chang Bougi</strain>
        <strain evidence="3">cv. SW 3</strain>
        <tissue evidence="2">Leaf</tissue>
    </source>
</reference>
<sequence length="205" mass="22989">MMEIKQQRTAASFSTAVVVVFDAWINATMKKWICHIQKTPRNIILHNFSSFKPPETSDTPSLEVHTPLSELTRRPIFSNRPPPLLQSNSYVLPPTDLSYHLDVKNPQIHSMFKVAIEAALGTTSNTIPMYYENLINSFPTLSFSYVNASPTTLGAIVQSDLSLRRMIGTARHNRGLYLLDDNASSSSISRTSLSSSYFSTFEKDL</sequence>